<proteinExistence type="predicted"/>
<dbReference type="GeneID" id="78121648"/>
<dbReference type="EMBL" id="QOCI01000009">
    <property type="protein sequence ID" value="RRR17913.1"/>
    <property type="molecule type" value="Genomic_DNA"/>
</dbReference>
<sequence>MNGEGRVLDPADRDDLATWRRLWEESTHQLPFAHPGVAGPLGEGAGRLLAVTMQWQDSSVLYPLILRDAPGGLRDVVSPYGYGGPLVSGDAPVDELAAQFWAYFEDWAREQRVVSEFARLSLFDDVLPHPGRLRGRNPNLVREIEPDREALWAASSSKVRQNARRALRADLTVRFVEDASMIEDFHSVYTGTMERLDSASWYRFDVPFFSALHDGVPDRLLYVAAERDGRPISIDLMLLGRDTAYYFLGGTEMEASRDRPNDLVKMSVMEWLSDHGYRWYVLGGGLTSGDGLERYKRGFAPKGERMFRTAERVLDARLYDRLVAERRAEAADARRAFDEESAFFPLYRAPLGEPLDLLEAAGATS</sequence>
<feature type="domain" description="BioF2-like acetyltransferase" evidence="1">
    <location>
        <begin position="158"/>
        <end position="297"/>
    </location>
</feature>
<dbReference type="PROSITE" id="PS51191">
    <property type="entry name" value="FEMABX"/>
    <property type="match status" value="1"/>
</dbReference>
<keyword evidence="3" id="KW-1185">Reference proteome</keyword>
<protein>
    <recommendedName>
        <fullName evidence="1">BioF2-like acetyltransferase domain-containing protein</fullName>
    </recommendedName>
</protein>
<evidence type="ECO:0000313" key="3">
    <source>
        <dbReference type="Proteomes" id="UP000274327"/>
    </source>
</evidence>
<dbReference type="InterPro" id="IPR038740">
    <property type="entry name" value="BioF2-like_GNAT_dom"/>
</dbReference>
<gene>
    <name evidence="2" type="ORF">DS079_11520</name>
</gene>
<dbReference type="Gene3D" id="3.40.630.30">
    <property type="match status" value="1"/>
</dbReference>
<dbReference type="SUPFAM" id="SSF55729">
    <property type="entry name" value="Acyl-CoA N-acyltransferases (Nat)"/>
    <property type="match status" value="1"/>
</dbReference>
<evidence type="ECO:0000313" key="2">
    <source>
        <dbReference type="EMBL" id="RRR17913.1"/>
    </source>
</evidence>
<dbReference type="AlphaFoldDB" id="A0A3R8QMF5"/>
<dbReference type="Pfam" id="PF13480">
    <property type="entry name" value="Acetyltransf_6"/>
    <property type="match status" value="1"/>
</dbReference>
<accession>A0A3R8QMF5</accession>
<dbReference type="InterPro" id="IPR016181">
    <property type="entry name" value="Acyl_CoA_acyltransferase"/>
</dbReference>
<evidence type="ECO:0000259" key="1">
    <source>
        <dbReference type="Pfam" id="PF13480"/>
    </source>
</evidence>
<dbReference type="GO" id="GO:0044038">
    <property type="term" value="P:cell wall macromolecule biosynthetic process"/>
    <property type="evidence" value="ECO:0007669"/>
    <property type="project" value="InterPro"/>
</dbReference>
<reference evidence="2 3" key="1">
    <citation type="submission" date="2018-07" db="EMBL/GenBank/DDBJ databases">
        <title>Brachybacteriurn paraconglorneratum KCTC 9916.</title>
        <authorList>
            <person name="Li Y."/>
        </authorList>
    </citation>
    <scope>NUCLEOTIDE SEQUENCE [LARGE SCALE GENOMIC DNA]</scope>
    <source>
        <strain evidence="2 3">KCTC 9916</strain>
    </source>
</reference>
<dbReference type="GO" id="GO:0016755">
    <property type="term" value="F:aminoacyltransferase activity"/>
    <property type="evidence" value="ECO:0007669"/>
    <property type="project" value="InterPro"/>
</dbReference>
<comment type="caution">
    <text evidence="2">The sequence shown here is derived from an EMBL/GenBank/DDBJ whole genome shotgun (WGS) entry which is preliminary data.</text>
</comment>
<organism evidence="2 3">
    <name type="scientific">Brachybacterium paraconglomeratum</name>
    <dbReference type="NCBI Taxonomy" id="173362"/>
    <lineage>
        <taxon>Bacteria</taxon>
        <taxon>Bacillati</taxon>
        <taxon>Actinomycetota</taxon>
        <taxon>Actinomycetes</taxon>
        <taxon>Micrococcales</taxon>
        <taxon>Dermabacteraceae</taxon>
        <taxon>Brachybacterium</taxon>
    </lineage>
</organism>
<dbReference type="Proteomes" id="UP000274327">
    <property type="component" value="Unassembled WGS sequence"/>
</dbReference>
<dbReference type="RefSeq" id="WP_126987866.1">
    <property type="nucleotide sequence ID" value="NZ_JALXWX010000026.1"/>
</dbReference>
<dbReference type="InterPro" id="IPR003447">
    <property type="entry name" value="FEMABX"/>
</dbReference>
<name>A0A3R8QMF5_9MICO</name>